<feature type="domain" description="HTH lysR-type" evidence="5">
    <location>
        <begin position="15"/>
        <end position="72"/>
    </location>
</feature>
<dbReference type="Pfam" id="PF03466">
    <property type="entry name" value="LysR_substrate"/>
    <property type="match status" value="1"/>
</dbReference>
<dbReference type="InterPro" id="IPR036388">
    <property type="entry name" value="WH-like_DNA-bd_sf"/>
</dbReference>
<proteinExistence type="inferred from homology"/>
<dbReference type="Proteomes" id="UP000644167">
    <property type="component" value="Chromosome"/>
</dbReference>
<gene>
    <name evidence="6" type="ORF">JSY38_10455</name>
</gene>
<evidence type="ECO:0000313" key="6">
    <source>
        <dbReference type="EMBL" id="QRV22506.1"/>
    </source>
</evidence>
<keyword evidence="2" id="KW-0805">Transcription regulation</keyword>
<dbReference type="CDD" id="cd08422">
    <property type="entry name" value="PBP2_CrgA_like"/>
    <property type="match status" value="1"/>
</dbReference>
<dbReference type="InterPro" id="IPR000847">
    <property type="entry name" value="LysR_HTH_N"/>
</dbReference>
<dbReference type="Pfam" id="PF00126">
    <property type="entry name" value="HTH_1"/>
    <property type="match status" value="1"/>
</dbReference>
<evidence type="ECO:0000259" key="5">
    <source>
        <dbReference type="PROSITE" id="PS50931"/>
    </source>
</evidence>
<dbReference type="InterPro" id="IPR058163">
    <property type="entry name" value="LysR-type_TF_proteobact-type"/>
</dbReference>
<dbReference type="Gene3D" id="3.40.190.290">
    <property type="match status" value="1"/>
</dbReference>
<dbReference type="PANTHER" id="PTHR30537:SF5">
    <property type="entry name" value="HTH-TYPE TRANSCRIPTIONAL ACTIVATOR TTDR-RELATED"/>
    <property type="match status" value="1"/>
</dbReference>
<comment type="similarity">
    <text evidence="1">Belongs to the LysR transcriptional regulatory family.</text>
</comment>
<dbReference type="RefSeq" id="WP_205113189.1">
    <property type="nucleotide sequence ID" value="NZ_CP070273.1"/>
</dbReference>
<keyword evidence="3" id="KW-0238">DNA-binding</keyword>
<accession>A0ABX7IKF7</accession>
<dbReference type="SUPFAM" id="SSF46785">
    <property type="entry name" value="Winged helix' DNA-binding domain"/>
    <property type="match status" value="1"/>
</dbReference>
<evidence type="ECO:0000313" key="7">
    <source>
        <dbReference type="Proteomes" id="UP000644167"/>
    </source>
</evidence>
<evidence type="ECO:0000256" key="4">
    <source>
        <dbReference type="ARBA" id="ARBA00023163"/>
    </source>
</evidence>
<keyword evidence="4" id="KW-0804">Transcription</keyword>
<dbReference type="SUPFAM" id="SSF53850">
    <property type="entry name" value="Periplasmic binding protein-like II"/>
    <property type="match status" value="1"/>
</dbReference>
<dbReference type="PANTHER" id="PTHR30537">
    <property type="entry name" value="HTH-TYPE TRANSCRIPTIONAL REGULATOR"/>
    <property type="match status" value="1"/>
</dbReference>
<evidence type="ECO:0000256" key="3">
    <source>
        <dbReference type="ARBA" id="ARBA00023125"/>
    </source>
</evidence>
<dbReference type="InterPro" id="IPR005119">
    <property type="entry name" value="LysR_subst-bd"/>
</dbReference>
<sequence length="310" mass="34943">MSIQKFSTHHSTGSIELNTMRTFVAIAEAGNFVLGGKKMGLTRSAAGKSLARLEAHLGTRLLHRTTRRVSLTSDGQYFYERCTQILSDIEDAEKSVRQDDMEPKGTLRLTVTAAFGRIVILPLLNKFLKQWPHLEVEISFTDRIVDLVEEGFDLAIRMGDMPNQSLMIARPIAKYSPYIYASPTYLAENEITEDITALEEQQRLIYGLNPNSSAWYLHQENGKDVTIAGTQRLRFDSGEAVKDATVEGMGVAFLPSFLAVDDLQKNRLVKLFPEYSGKEIPIHAIYPNRKHLAAKVRKFIDMLTINLQNH</sequence>
<reference evidence="6 7" key="1">
    <citation type="submission" date="2021-02" db="EMBL/GenBank/DDBJ databases">
        <title>The genome of Marinomonas foliarum JZW.</title>
        <authorList>
            <person name="Sun M."/>
        </authorList>
    </citation>
    <scope>NUCLEOTIDE SEQUENCE [LARGE SCALE GENOMIC DNA]</scope>
    <source>
        <strain evidence="6 7">JZW</strain>
    </source>
</reference>
<name>A0ABX7IKF7_9GAMM</name>
<evidence type="ECO:0000256" key="2">
    <source>
        <dbReference type="ARBA" id="ARBA00023015"/>
    </source>
</evidence>
<dbReference type="PROSITE" id="PS50931">
    <property type="entry name" value="HTH_LYSR"/>
    <property type="match status" value="1"/>
</dbReference>
<dbReference type="EMBL" id="CP070273">
    <property type="protein sequence ID" value="QRV22506.1"/>
    <property type="molecule type" value="Genomic_DNA"/>
</dbReference>
<keyword evidence="7" id="KW-1185">Reference proteome</keyword>
<evidence type="ECO:0000256" key="1">
    <source>
        <dbReference type="ARBA" id="ARBA00009437"/>
    </source>
</evidence>
<organism evidence="6 7">
    <name type="scientific">Marinomonas foliarum</name>
    <dbReference type="NCBI Taxonomy" id="491950"/>
    <lineage>
        <taxon>Bacteria</taxon>
        <taxon>Pseudomonadati</taxon>
        <taxon>Pseudomonadota</taxon>
        <taxon>Gammaproteobacteria</taxon>
        <taxon>Oceanospirillales</taxon>
        <taxon>Oceanospirillaceae</taxon>
        <taxon>Marinomonas</taxon>
    </lineage>
</organism>
<dbReference type="Gene3D" id="1.10.10.10">
    <property type="entry name" value="Winged helix-like DNA-binding domain superfamily/Winged helix DNA-binding domain"/>
    <property type="match status" value="1"/>
</dbReference>
<protein>
    <submittedName>
        <fullName evidence="6">LysR family transcriptional regulator</fullName>
    </submittedName>
</protein>
<dbReference type="InterPro" id="IPR036390">
    <property type="entry name" value="WH_DNA-bd_sf"/>
</dbReference>